<evidence type="ECO:0000313" key="2">
    <source>
        <dbReference type="Proteomes" id="UP001178888"/>
    </source>
</evidence>
<gene>
    <name evidence="1" type="ORF">RCG21_19375</name>
</gene>
<dbReference type="Proteomes" id="UP001178888">
    <property type="component" value="Unassembled WGS sequence"/>
</dbReference>
<dbReference type="AlphaFoldDB" id="A0AA90R340"/>
<sequence length="49" mass="6080">MFEDFFGDFKNLWAGKPIDDIDIEEFYRLESKHTRIRHDEDLREVIRVH</sequence>
<protein>
    <submittedName>
        <fullName evidence="1">Uncharacterized protein</fullName>
    </submittedName>
</protein>
<dbReference type="RefSeq" id="WP_155925791.1">
    <property type="nucleotide sequence ID" value="NZ_JAVGVR010000001.1"/>
</dbReference>
<name>A0AA90R340_9BACI</name>
<accession>A0AA90R340</accession>
<dbReference type="EMBL" id="JAVGVR010000001">
    <property type="protein sequence ID" value="MDQ6598490.1"/>
    <property type="molecule type" value="Genomic_DNA"/>
</dbReference>
<comment type="caution">
    <text evidence="1">The sequence shown here is derived from an EMBL/GenBank/DDBJ whole genome shotgun (WGS) entry which is preliminary data.</text>
</comment>
<keyword evidence="2" id="KW-1185">Reference proteome</keyword>
<evidence type="ECO:0000313" key="1">
    <source>
        <dbReference type="EMBL" id="MDQ6598490.1"/>
    </source>
</evidence>
<organism evidence="1 2">
    <name type="scientific">Bacillus salipaludis</name>
    <dbReference type="NCBI Taxonomy" id="2547811"/>
    <lineage>
        <taxon>Bacteria</taxon>
        <taxon>Bacillati</taxon>
        <taxon>Bacillota</taxon>
        <taxon>Bacilli</taxon>
        <taxon>Bacillales</taxon>
        <taxon>Bacillaceae</taxon>
        <taxon>Bacillus</taxon>
    </lineage>
</organism>
<proteinExistence type="predicted"/>
<reference evidence="1" key="1">
    <citation type="submission" date="2023-08" db="EMBL/GenBank/DDBJ databases">
        <title>Nitrogen cycling bacteria in agricultural field soils.</title>
        <authorList>
            <person name="Jang J."/>
        </authorList>
    </citation>
    <scope>NUCLEOTIDE SEQUENCE</scope>
    <source>
        <strain evidence="1">PS3-36</strain>
    </source>
</reference>